<dbReference type="PANTHER" id="PTHR43744:SF8">
    <property type="entry name" value="SN-GLYCEROL-3-PHOSPHATE TRANSPORT SYSTEM PERMEASE PROTEIN UGPE"/>
    <property type="match status" value="1"/>
</dbReference>
<dbReference type="InterPro" id="IPR000515">
    <property type="entry name" value="MetI-like"/>
</dbReference>
<dbReference type="PANTHER" id="PTHR43744">
    <property type="entry name" value="ABC TRANSPORTER PERMEASE PROTEIN MG189-RELATED-RELATED"/>
    <property type="match status" value="1"/>
</dbReference>
<dbReference type="InterPro" id="IPR035906">
    <property type="entry name" value="MetI-like_sf"/>
</dbReference>
<evidence type="ECO:0000256" key="3">
    <source>
        <dbReference type="ARBA" id="ARBA00022475"/>
    </source>
</evidence>
<evidence type="ECO:0000256" key="7">
    <source>
        <dbReference type="RuleBase" id="RU363032"/>
    </source>
</evidence>
<organism evidence="9 10">
    <name type="scientific">Harryflintia acetispora</name>
    <dbReference type="NCBI Taxonomy" id="1849041"/>
    <lineage>
        <taxon>Bacteria</taxon>
        <taxon>Bacillati</taxon>
        <taxon>Bacillota</taxon>
        <taxon>Clostridia</taxon>
        <taxon>Eubacteriales</taxon>
        <taxon>Oscillospiraceae</taxon>
        <taxon>Harryflintia</taxon>
    </lineage>
</organism>
<evidence type="ECO:0000256" key="1">
    <source>
        <dbReference type="ARBA" id="ARBA00004651"/>
    </source>
</evidence>
<evidence type="ECO:0000313" key="10">
    <source>
        <dbReference type="Proteomes" id="UP000294682"/>
    </source>
</evidence>
<comment type="similarity">
    <text evidence="7">Belongs to the binding-protein-dependent transport system permease family.</text>
</comment>
<proteinExistence type="inferred from homology"/>
<dbReference type="OrthoDB" id="42677at2"/>
<dbReference type="AlphaFoldDB" id="A0A9X8UHW5"/>
<dbReference type="Proteomes" id="UP000294682">
    <property type="component" value="Unassembled WGS sequence"/>
</dbReference>
<reference evidence="9 10" key="1">
    <citation type="submission" date="2019-03" db="EMBL/GenBank/DDBJ databases">
        <title>Genomic Encyclopedia of Type Strains, Phase IV (KMG-IV): sequencing the most valuable type-strain genomes for metagenomic binning, comparative biology and taxonomic classification.</title>
        <authorList>
            <person name="Goeker M."/>
        </authorList>
    </citation>
    <scope>NUCLEOTIDE SEQUENCE [LARGE SCALE GENOMIC DNA]</scope>
    <source>
        <strain evidence="9 10">DSM 100433</strain>
    </source>
</reference>
<feature type="domain" description="ABC transmembrane type-1" evidence="8">
    <location>
        <begin position="70"/>
        <end position="261"/>
    </location>
</feature>
<dbReference type="Pfam" id="PF00528">
    <property type="entry name" value="BPD_transp_1"/>
    <property type="match status" value="1"/>
</dbReference>
<evidence type="ECO:0000256" key="6">
    <source>
        <dbReference type="ARBA" id="ARBA00023136"/>
    </source>
</evidence>
<evidence type="ECO:0000256" key="5">
    <source>
        <dbReference type="ARBA" id="ARBA00022989"/>
    </source>
</evidence>
<keyword evidence="2 7" id="KW-0813">Transport</keyword>
<dbReference type="GO" id="GO:0005886">
    <property type="term" value="C:plasma membrane"/>
    <property type="evidence" value="ECO:0007669"/>
    <property type="project" value="UniProtKB-SubCell"/>
</dbReference>
<feature type="transmembrane region" description="Helical" evidence="7">
    <location>
        <begin position="138"/>
        <end position="161"/>
    </location>
</feature>
<keyword evidence="4 7" id="KW-0812">Transmembrane</keyword>
<dbReference type="RefSeq" id="WP_079699157.1">
    <property type="nucleotide sequence ID" value="NZ_JADNAH010000011.1"/>
</dbReference>
<comment type="subcellular location">
    <subcellularLocation>
        <location evidence="1 7">Cell membrane</location>
        <topology evidence="1 7">Multi-pass membrane protein</topology>
    </subcellularLocation>
</comment>
<keyword evidence="5 7" id="KW-1133">Transmembrane helix</keyword>
<keyword evidence="3" id="KW-1003">Cell membrane</keyword>
<name>A0A9X8UHW5_9FIRM</name>
<feature type="transmembrane region" description="Helical" evidence="7">
    <location>
        <begin position="105"/>
        <end position="126"/>
    </location>
</feature>
<evidence type="ECO:0000313" key="9">
    <source>
        <dbReference type="EMBL" id="TCL42274.1"/>
    </source>
</evidence>
<feature type="transmembrane region" description="Helical" evidence="7">
    <location>
        <begin position="12"/>
        <end position="33"/>
    </location>
</feature>
<evidence type="ECO:0000256" key="4">
    <source>
        <dbReference type="ARBA" id="ARBA00022692"/>
    </source>
</evidence>
<gene>
    <name evidence="9" type="ORF">EDD78_11137</name>
</gene>
<sequence>MKDVKGKVIRFLILIPITLYGLTVLYPLIWMILSGFKDNQQLMLSPFKMPQNPSWDNYYKAWEVGVGTYFMNSVIVTVVATFLTVLCSALLAFVLARYKFKLHTLLFTCVLGGMMLSPEVSIISLYKLLQILGLYNTRWALIIPYAAFHIPFTTFLLWSYFQSLPLEVEESAYIDGCNSFQIFYKMILPMSKPIIATGALLTAMGDWNEFMFGLVFIESSALKTIPVGLMNLRAALTTNWGVLISGLTVASLPMIIVYLIFQKQLVRGMTAGSVKG</sequence>
<evidence type="ECO:0000256" key="2">
    <source>
        <dbReference type="ARBA" id="ARBA00022448"/>
    </source>
</evidence>
<dbReference type="SUPFAM" id="SSF161098">
    <property type="entry name" value="MetI-like"/>
    <property type="match status" value="1"/>
</dbReference>
<feature type="transmembrane region" description="Helical" evidence="7">
    <location>
        <begin position="182"/>
        <end position="204"/>
    </location>
</feature>
<dbReference type="CDD" id="cd06261">
    <property type="entry name" value="TM_PBP2"/>
    <property type="match status" value="1"/>
</dbReference>
<comment type="caution">
    <text evidence="9">The sequence shown here is derived from an EMBL/GenBank/DDBJ whole genome shotgun (WGS) entry which is preliminary data.</text>
</comment>
<keyword evidence="10" id="KW-1185">Reference proteome</keyword>
<protein>
    <submittedName>
        <fullName evidence="9">Carbohydrate ABC transporter membrane protein 2 (CUT1 family)</fullName>
    </submittedName>
</protein>
<feature type="transmembrane region" description="Helical" evidence="7">
    <location>
        <begin position="240"/>
        <end position="261"/>
    </location>
</feature>
<accession>A0A9X8UHW5</accession>
<dbReference type="EMBL" id="SLUK01000011">
    <property type="protein sequence ID" value="TCL42274.1"/>
    <property type="molecule type" value="Genomic_DNA"/>
</dbReference>
<dbReference type="Gene3D" id="1.10.3720.10">
    <property type="entry name" value="MetI-like"/>
    <property type="match status" value="1"/>
</dbReference>
<dbReference type="GO" id="GO:0055085">
    <property type="term" value="P:transmembrane transport"/>
    <property type="evidence" value="ECO:0007669"/>
    <property type="project" value="InterPro"/>
</dbReference>
<feature type="transmembrane region" description="Helical" evidence="7">
    <location>
        <begin position="69"/>
        <end position="93"/>
    </location>
</feature>
<dbReference type="PROSITE" id="PS50928">
    <property type="entry name" value="ABC_TM1"/>
    <property type="match status" value="1"/>
</dbReference>
<evidence type="ECO:0000259" key="8">
    <source>
        <dbReference type="PROSITE" id="PS50928"/>
    </source>
</evidence>
<keyword evidence="6 7" id="KW-0472">Membrane</keyword>